<feature type="compositionally biased region" description="Polar residues" evidence="6">
    <location>
        <begin position="189"/>
        <end position="200"/>
    </location>
</feature>
<dbReference type="RefSeq" id="XP_005092101.1">
    <property type="nucleotide sequence ID" value="XM_005092044.3"/>
</dbReference>
<keyword evidence="4" id="KW-0175">Coiled coil</keyword>
<accession>A0ABM0JET9</accession>
<feature type="compositionally biased region" description="Low complexity" evidence="6">
    <location>
        <begin position="177"/>
        <end position="188"/>
    </location>
</feature>
<gene>
    <name evidence="9" type="primary">LOC101857545</name>
</gene>
<keyword evidence="5" id="KW-0472">Membrane</keyword>
<proteinExistence type="predicted"/>
<dbReference type="PANTHER" id="PTHR21377">
    <property type="entry name" value="PROTEIN FAM210B, MITOCHONDRIAL"/>
    <property type="match status" value="1"/>
</dbReference>
<evidence type="ECO:0000256" key="5">
    <source>
        <dbReference type="ARBA" id="ARBA00023136"/>
    </source>
</evidence>
<keyword evidence="3" id="KW-1133">Transmembrane helix</keyword>
<sequence>MRKGLSASAWSLRVLRNIFSFRKDTVHTANSNRYTKTTKAVADIGTRSHNRLHDVEFCGKNEVPGTLTCLNSPRTLESTYLSQLLRFQHPTHNSCLVSSRGSFPYGTSCVEFWGQTDGAFHNSTGEFSPTRDSSVRHIHGHKILLLQLPTVENSCFISQQRGIHRQINKKHGNSQTPKNSSASKNSSPRGQTRQDSSKATPDQEKSPSSETSAAGSDTPEKLTLYQRFKKTYKEHGKVLIAVHLFTSSIWFGSFYTAARCGIDIVPYLESWNLSEKIISPFRSGGLGDLALAYLMYKLATPARYTVTIGGTNLAIRYLRKEGKLEPVRKEDTLRSLYKEGKADLKRRSDLRMTRIRRIRSGIRNRNRTKHRDRH</sequence>
<keyword evidence="8" id="KW-1185">Reference proteome</keyword>
<evidence type="ECO:0000256" key="3">
    <source>
        <dbReference type="ARBA" id="ARBA00022989"/>
    </source>
</evidence>
<feature type="region of interest" description="Disordered" evidence="6">
    <location>
        <begin position="169"/>
        <end position="218"/>
    </location>
</feature>
<dbReference type="Proteomes" id="UP000694888">
    <property type="component" value="Unplaced"/>
</dbReference>
<dbReference type="Pfam" id="PF06916">
    <property type="entry name" value="FAM210A-B_dom"/>
    <property type="match status" value="1"/>
</dbReference>
<evidence type="ECO:0000259" key="7">
    <source>
        <dbReference type="Pfam" id="PF06916"/>
    </source>
</evidence>
<evidence type="ECO:0000256" key="4">
    <source>
        <dbReference type="ARBA" id="ARBA00023054"/>
    </source>
</evidence>
<dbReference type="InterPro" id="IPR045866">
    <property type="entry name" value="FAM210A/B-like"/>
</dbReference>
<evidence type="ECO:0000256" key="2">
    <source>
        <dbReference type="ARBA" id="ARBA00022692"/>
    </source>
</evidence>
<protein>
    <submittedName>
        <fullName evidence="9">Protein FAM210A</fullName>
    </submittedName>
</protein>
<organism evidence="8 9">
    <name type="scientific">Aplysia californica</name>
    <name type="common">California sea hare</name>
    <dbReference type="NCBI Taxonomy" id="6500"/>
    <lineage>
        <taxon>Eukaryota</taxon>
        <taxon>Metazoa</taxon>
        <taxon>Spiralia</taxon>
        <taxon>Lophotrochozoa</taxon>
        <taxon>Mollusca</taxon>
        <taxon>Gastropoda</taxon>
        <taxon>Heterobranchia</taxon>
        <taxon>Euthyneura</taxon>
        <taxon>Tectipleura</taxon>
        <taxon>Aplysiida</taxon>
        <taxon>Aplysioidea</taxon>
        <taxon>Aplysiidae</taxon>
        <taxon>Aplysia</taxon>
    </lineage>
</organism>
<evidence type="ECO:0000313" key="8">
    <source>
        <dbReference type="Proteomes" id="UP000694888"/>
    </source>
</evidence>
<dbReference type="InterPro" id="IPR009688">
    <property type="entry name" value="FAM210A/B-like_dom"/>
</dbReference>
<keyword evidence="2" id="KW-0812">Transmembrane</keyword>
<comment type="subcellular location">
    <subcellularLocation>
        <location evidence="1">Membrane</location>
        <topology evidence="1">Single-pass membrane protein</topology>
    </subcellularLocation>
</comment>
<evidence type="ECO:0000256" key="1">
    <source>
        <dbReference type="ARBA" id="ARBA00004167"/>
    </source>
</evidence>
<dbReference type="GeneID" id="101857545"/>
<dbReference type="PANTHER" id="PTHR21377:SF1">
    <property type="entry name" value="PROTEIN FAM210A"/>
    <property type="match status" value="1"/>
</dbReference>
<evidence type="ECO:0000256" key="6">
    <source>
        <dbReference type="SAM" id="MobiDB-lite"/>
    </source>
</evidence>
<name>A0ABM0JET9_APLCA</name>
<reference evidence="9" key="1">
    <citation type="submission" date="2025-08" db="UniProtKB">
        <authorList>
            <consortium name="RefSeq"/>
        </authorList>
    </citation>
    <scope>IDENTIFICATION</scope>
</reference>
<evidence type="ECO:0000313" key="9">
    <source>
        <dbReference type="RefSeq" id="XP_005092101.1"/>
    </source>
</evidence>
<feature type="domain" description="DUF1279" evidence="7">
    <location>
        <begin position="226"/>
        <end position="312"/>
    </location>
</feature>